<feature type="region of interest" description="Disordered" evidence="1">
    <location>
        <begin position="42"/>
        <end position="156"/>
    </location>
</feature>
<protein>
    <submittedName>
        <fullName evidence="2">Uncharacterized protein</fullName>
    </submittedName>
</protein>
<dbReference type="Proteomes" id="UP001066276">
    <property type="component" value="Chromosome 2_1"/>
</dbReference>
<dbReference type="AlphaFoldDB" id="A0AAV7VTL2"/>
<gene>
    <name evidence="2" type="ORF">NDU88_007692</name>
</gene>
<evidence type="ECO:0000313" key="2">
    <source>
        <dbReference type="EMBL" id="KAJ1203911.1"/>
    </source>
</evidence>
<name>A0AAV7VTL2_PLEWA</name>
<sequence>MQIPQAPMEQQQMMITLHVTGQRQDISNDTVHQFPLHSKNEINGEWMSDSSDEEPCMLAASLEEGAEESISTDIAGEPRSAGVLPEADGTEKQTEQMPDQGGEGVETNQSQSDLTPPEPVAGPSRENATEKENEKNPMLKRILTEGSRKGDNWPESQIEKRKEVVINETIEEVDTTRKEEMVN</sequence>
<comment type="caution">
    <text evidence="2">The sequence shown here is derived from an EMBL/GenBank/DDBJ whole genome shotgun (WGS) entry which is preliminary data.</text>
</comment>
<proteinExistence type="predicted"/>
<evidence type="ECO:0000313" key="3">
    <source>
        <dbReference type="Proteomes" id="UP001066276"/>
    </source>
</evidence>
<keyword evidence="3" id="KW-1185">Reference proteome</keyword>
<feature type="compositionally biased region" description="Basic and acidic residues" evidence="1">
    <location>
        <begin position="127"/>
        <end position="156"/>
    </location>
</feature>
<reference evidence="2" key="1">
    <citation type="journal article" date="2022" name="bioRxiv">
        <title>Sequencing and chromosome-scale assembly of the giantPleurodeles waltlgenome.</title>
        <authorList>
            <person name="Brown T."/>
            <person name="Elewa A."/>
            <person name="Iarovenko S."/>
            <person name="Subramanian E."/>
            <person name="Araus A.J."/>
            <person name="Petzold A."/>
            <person name="Susuki M."/>
            <person name="Suzuki K.-i.T."/>
            <person name="Hayashi T."/>
            <person name="Toyoda A."/>
            <person name="Oliveira C."/>
            <person name="Osipova E."/>
            <person name="Leigh N.D."/>
            <person name="Simon A."/>
            <person name="Yun M.H."/>
        </authorList>
    </citation>
    <scope>NUCLEOTIDE SEQUENCE</scope>
    <source>
        <strain evidence="2">20211129_DDA</strain>
        <tissue evidence="2">Liver</tissue>
    </source>
</reference>
<evidence type="ECO:0000256" key="1">
    <source>
        <dbReference type="SAM" id="MobiDB-lite"/>
    </source>
</evidence>
<organism evidence="2 3">
    <name type="scientific">Pleurodeles waltl</name>
    <name type="common">Iberian ribbed newt</name>
    <dbReference type="NCBI Taxonomy" id="8319"/>
    <lineage>
        <taxon>Eukaryota</taxon>
        <taxon>Metazoa</taxon>
        <taxon>Chordata</taxon>
        <taxon>Craniata</taxon>
        <taxon>Vertebrata</taxon>
        <taxon>Euteleostomi</taxon>
        <taxon>Amphibia</taxon>
        <taxon>Batrachia</taxon>
        <taxon>Caudata</taxon>
        <taxon>Salamandroidea</taxon>
        <taxon>Salamandridae</taxon>
        <taxon>Pleurodelinae</taxon>
        <taxon>Pleurodeles</taxon>
    </lineage>
</organism>
<dbReference type="EMBL" id="JANPWB010000003">
    <property type="protein sequence ID" value="KAJ1203911.1"/>
    <property type="molecule type" value="Genomic_DNA"/>
</dbReference>
<accession>A0AAV7VTL2</accession>